<accession>A0ABT8L668</accession>
<dbReference type="RefSeq" id="WP_346758528.1">
    <property type="nucleotide sequence ID" value="NZ_JAUJEB010000002.1"/>
</dbReference>
<gene>
    <name evidence="1" type="ORF">QQ020_14060</name>
</gene>
<sequence length="149" mass="17868">MFNFFNKRVHRFYLPSKIYYNILEKGNDISAKTVNAFLNEHGLSVGEKQITVQSISEFLFSITIKFKKRDEQMSFVTFISQFKELLPPWMTFPGIFQGVPRWNQGIEEDYCVLHWLPYWKSLTHNEKEVYMSKYSCPSPWEAWLRTTKF</sequence>
<dbReference type="EMBL" id="JAUJEB010000002">
    <property type="protein sequence ID" value="MDN5213188.1"/>
    <property type="molecule type" value="Genomic_DNA"/>
</dbReference>
<evidence type="ECO:0000313" key="1">
    <source>
        <dbReference type="EMBL" id="MDN5213188.1"/>
    </source>
</evidence>
<name>A0ABT8L668_9BACT</name>
<reference evidence="1" key="1">
    <citation type="submission" date="2023-06" db="EMBL/GenBank/DDBJ databases">
        <title>Genomic of Agaribacillus aureum.</title>
        <authorList>
            <person name="Wang G."/>
        </authorList>
    </citation>
    <scope>NUCLEOTIDE SEQUENCE</scope>
    <source>
        <strain evidence="1">BMA12</strain>
    </source>
</reference>
<keyword evidence="2" id="KW-1185">Reference proteome</keyword>
<dbReference type="Proteomes" id="UP001172083">
    <property type="component" value="Unassembled WGS sequence"/>
</dbReference>
<comment type="caution">
    <text evidence="1">The sequence shown here is derived from an EMBL/GenBank/DDBJ whole genome shotgun (WGS) entry which is preliminary data.</text>
</comment>
<protein>
    <submittedName>
        <fullName evidence="1">Uncharacterized protein</fullName>
    </submittedName>
</protein>
<organism evidence="1 2">
    <name type="scientific">Agaribacillus aureus</name>
    <dbReference type="NCBI Taxonomy" id="3051825"/>
    <lineage>
        <taxon>Bacteria</taxon>
        <taxon>Pseudomonadati</taxon>
        <taxon>Bacteroidota</taxon>
        <taxon>Cytophagia</taxon>
        <taxon>Cytophagales</taxon>
        <taxon>Splendidivirgaceae</taxon>
        <taxon>Agaribacillus</taxon>
    </lineage>
</organism>
<proteinExistence type="predicted"/>
<evidence type="ECO:0000313" key="2">
    <source>
        <dbReference type="Proteomes" id="UP001172083"/>
    </source>
</evidence>